<name>A0A4R1RVN9_HYDET</name>
<proteinExistence type="predicted"/>
<reference evidence="1 2" key="1">
    <citation type="submission" date="2019-03" db="EMBL/GenBank/DDBJ databases">
        <title>Genomic Encyclopedia of Type Strains, Phase IV (KMG-IV): sequencing the most valuable type-strain genomes for metagenomic binning, comparative biology and taxonomic classification.</title>
        <authorList>
            <person name="Goeker M."/>
        </authorList>
    </citation>
    <scope>NUCLEOTIDE SEQUENCE [LARGE SCALE GENOMIC DNA]</scope>
    <source>
        <strain evidence="1 2">LX-B</strain>
    </source>
</reference>
<dbReference type="Proteomes" id="UP000295008">
    <property type="component" value="Unassembled WGS sequence"/>
</dbReference>
<dbReference type="EMBL" id="SLUN01000010">
    <property type="protein sequence ID" value="TCL70012.1"/>
    <property type="molecule type" value="Genomic_DNA"/>
</dbReference>
<dbReference type="AlphaFoldDB" id="A0A4R1RVN9"/>
<evidence type="ECO:0000313" key="2">
    <source>
        <dbReference type="Proteomes" id="UP000295008"/>
    </source>
</evidence>
<comment type="caution">
    <text evidence="1">The sequence shown here is derived from an EMBL/GenBank/DDBJ whole genome shotgun (WGS) entry which is preliminary data.</text>
</comment>
<accession>A0A4R1RVN9</accession>
<sequence length="138" mass="15999">METVLKVLEKLLKVLIDLVTWRQECWLCMVLGKDFMILKSGKRPSPRVVFQNPEARGGLRTLSLFYYSIKLHFFIQVIVRSHVIKSFKLEILLLYKPSTDFPPIPSPAVFIREPPDYIFPGYGPAKLFLGFSLRPNFP</sequence>
<dbReference type="RefSeq" id="WP_132014104.1">
    <property type="nucleotide sequence ID" value="NZ_SLUN01000010.1"/>
</dbReference>
<keyword evidence="2" id="KW-1185">Reference proteome</keyword>
<organism evidence="1 2">
    <name type="scientific">Hydrogenispora ethanolica</name>
    <dbReference type="NCBI Taxonomy" id="1082276"/>
    <lineage>
        <taxon>Bacteria</taxon>
        <taxon>Bacillati</taxon>
        <taxon>Bacillota</taxon>
        <taxon>Hydrogenispora</taxon>
    </lineage>
</organism>
<gene>
    <name evidence="1" type="ORF">EDC14_10101</name>
</gene>
<evidence type="ECO:0000313" key="1">
    <source>
        <dbReference type="EMBL" id="TCL70012.1"/>
    </source>
</evidence>
<protein>
    <submittedName>
        <fullName evidence="1">Uncharacterized protein</fullName>
    </submittedName>
</protein>